<proteinExistence type="predicted"/>
<feature type="compositionally biased region" description="Basic and acidic residues" evidence="9">
    <location>
        <begin position="208"/>
        <end position="231"/>
    </location>
</feature>
<evidence type="ECO:0000256" key="9">
    <source>
        <dbReference type="SAM" id="MobiDB-lite"/>
    </source>
</evidence>
<dbReference type="Proteomes" id="UP001381693">
    <property type="component" value="Unassembled WGS sequence"/>
</dbReference>
<feature type="coiled-coil region" evidence="8">
    <location>
        <begin position="853"/>
        <end position="898"/>
    </location>
</feature>
<feature type="compositionally biased region" description="Polar residues" evidence="9">
    <location>
        <begin position="296"/>
        <end position="306"/>
    </location>
</feature>
<evidence type="ECO:0000256" key="8">
    <source>
        <dbReference type="SAM" id="Coils"/>
    </source>
</evidence>
<accession>A0AAN9AGW2</accession>
<keyword evidence="4" id="KW-0256">Endoplasmic reticulum</keyword>
<feature type="compositionally biased region" description="Basic and acidic residues" evidence="9">
    <location>
        <begin position="324"/>
        <end position="335"/>
    </location>
</feature>
<reference evidence="12 13" key="1">
    <citation type="submission" date="2023-11" db="EMBL/GenBank/DDBJ databases">
        <title>Halocaridina rubra genome assembly.</title>
        <authorList>
            <person name="Smith C."/>
        </authorList>
    </citation>
    <scope>NUCLEOTIDE SEQUENCE [LARGE SCALE GENOMIC DNA]</scope>
    <source>
        <strain evidence="12">EP-1</strain>
        <tissue evidence="12">Whole</tissue>
    </source>
</reference>
<evidence type="ECO:0000313" key="13">
    <source>
        <dbReference type="Proteomes" id="UP001381693"/>
    </source>
</evidence>
<keyword evidence="2 7" id="KW-0728">SH3 domain</keyword>
<feature type="compositionally biased region" description="Basic and acidic residues" evidence="9">
    <location>
        <begin position="1435"/>
        <end position="1482"/>
    </location>
</feature>
<dbReference type="GO" id="GO:0005789">
    <property type="term" value="C:endoplasmic reticulum membrane"/>
    <property type="evidence" value="ECO:0007669"/>
    <property type="project" value="UniProtKB-SubCell"/>
</dbReference>
<evidence type="ECO:0000256" key="3">
    <source>
        <dbReference type="ARBA" id="ARBA00022729"/>
    </source>
</evidence>
<feature type="region of interest" description="Disordered" evidence="9">
    <location>
        <begin position="1247"/>
        <end position="1528"/>
    </location>
</feature>
<feature type="compositionally biased region" description="Basic and acidic residues" evidence="9">
    <location>
        <begin position="483"/>
        <end position="496"/>
    </location>
</feature>
<evidence type="ECO:0000256" key="4">
    <source>
        <dbReference type="ARBA" id="ARBA00022824"/>
    </source>
</evidence>
<evidence type="ECO:0000256" key="2">
    <source>
        <dbReference type="ARBA" id="ARBA00022443"/>
    </source>
</evidence>
<dbReference type="PROSITE" id="PS50002">
    <property type="entry name" value="SH3"/>
    <property type="match status" value="1"/>
</dbReference>
<evidence type="ECO:0000256" key="7">
    <source>
        <dbReference type="PROSITE-ProRule" id="PRU00192"/>
    </source>
</evidence>
<feature type="region of interest" description="Disordered" evidence="9">
    <location>
        <begin position="415"/>
        <end position="468"/>
    </location>
</feature>
<feature type="signal peptide" evidence="10">
    <location>
        <begin position="1"/>
        <end position="25"/>
    </location>
</feature>
<gene>
    <name evidence="12" type="ORF">SK128_014215</name>
</gene>
<dbReference type="PANTHER" id="PTHR23158:SF33">
    <property type="entry name" value="TRANSPORT AND GOLGI ORGANIZATION PROTEIN 1"/>
    <property type="match status" value="1"/>
</dbReference>
<keyword evidence="3 10" id="KW-0732">Signal</keyword>
<feature type="compositionally biased region" description="Low complexity" evidence="9">
    <location>
        <begin position="572"/>
        <end position="581"/>
    </location>
</feature>
<feature type="compositionally biased region" description="Acidic residues" evidence="9">
    <location>
        <begin position="679"/>
        <end position="690"/>
    </location>
</feature>
<feature type="compositionally biased region" description="Pro residues" evidence="9">
    <location>
        <begin position="1301"/>
        <end position="1377"/>
    </location>
</feature>
<feature type="region of interest" description="Disordered" evidence="9">
    <location>
        <begin position="480"/>
        <end position="599"/>
    </location>
</feature>
<sequence>MSVRWGGCIFTWLLLVFTRLGSSNAQISDLRLCADPKCKEPISSGRTIISYPSNDERILSFPVNAEVTVYSKEAGSRQDLWGVEIKGKTGYAPKQYIREQKIFVSKPKYEVPTEAASTDKGPPSDKSKEEEKELSNESFSEADTKVVETEPQVEEVPLSAETEEVEAEPQVDEVALSAEDIEYKQLKKASKKKQEEEISQEAVDKEEENLKTLGDEKAEKPSDETNEHDIEHEEGEEDEQDEDEDKKIKREEEEMEEEEEEDSSPNQGEPEEQPAVEKDEEKLEDIEDGNKKEPSKSLQESDSFHATLTKGDSSHAIPKAEPVIADKSEHSKAHVNDNPSPNDYEVIDGTTIYFDDTTPIPPTSEVAIPETLMSSSVNEADYVTEYPSPILPQAAFEDSHAQNADIHVTTAVNSEFSPSVSLEGAIESSATVTESSSAATEGLQSEAKLEEYPEVSETEDIISPTSSWLSEATATVSSWLGAAEKELNPTEAEAKQSGESTMSSPDEDQDSDFGDPKEDSVINTDKILDDNVKENESFFSSWFGSTDENPEISSKVSESSATKTDNEEASLDLDSLLHNSSIETSEPELVDDNVSSDTTQTLVEPLETPDVIAQPLSTADSVVNVVNTQTTDPSPVDASPEVTAVPNPELYSESPVAHDEILPTQDAGIRLLSDQEDHNDTEDDGDEEEPSTSTARPLYAVPDPAVRSHPDSNAEQEELVHLAGKGSLMEGSEVSDEEAADASLSEGFLKTSHNLLPEGLAFGFEAELAEPKVSSGMLVFLLIVAGTVITIYFIHLIMTKISREGPLVAVLNRVSHESRVMADEHEALHAELTKARAELDTVSSRITTSSGDVDELNSQLEVVKNEYASEKGQLEERIEQLEHELEEATTNCLEMHKMLSEMLSAQKDATSFQASVDHLQSMLDGQREKVETLTSDLALKNRLNEELHSELSASMERASKLDYQVEQLTHSLEELTGVKGEATRKLQEEAAIVEELKVANASLTEQAGEYDTKVATLSGELGELRDTIGQLRESIETKESELEVAKECLKQLRLTSSDDSAAPDEEKLSALFDVIRVKAELQKVNNERLTLVEQLQDAEMAQKNLEDTMASIRTEVSELRNHHDMAVKEKQEAQSKLEVLTKYFEEKEAQLTKELESQEGLRANAEGSAAAVAKKIQNYELELASYKTQVESLRKELEEQETSYKTQIASHEQKAHDNWLQARATERKHEEQRQENSQLRSRLTMLQKEKEEAHQSQVNIIKPTPKRVDANGTMSSPRPMVDGVDGDRSGPTSLHHNLDSPPIPPHPLHGPPPPMLPMMFPPGGPLPPGVPPPHGLPPGVPPPPPGLPHGVPPPHGLPPHPFLPGEPPFMGPLPPLPGDRRIPPAGGMSSPPFRRSGSPSYDHRNDRYSPLSDRSHISDRRYSPPPLRRRPLSPDMHRNRSPDRRSDRTRSPDRRSDRMMRSPDRRNERRLDRRSPDRHYNRSPDGYTRHRTSPRNYYDDHDYDNDDPRLRTHMKGKKTSTPLGPGDR</sequence>
<feature type="coiled-coil region" evidence="8">
    <location>
        <begin position="986"/>
        <end position="1055"/>
    </location>
</feature>
<feature type="chain" id="PRO_5042905710" description="SH3 domain-containing protein" evidence="10">
    <location>
        <begin position="26"/>
        <end position="1528"/>
    </location>
</feature>
<dbReference type="PANTHER" id="PTHR23158">
    <property type="entry name" value="MELANOMA INHIBITORY ACTIVITY-RELATED"/>
    <property type="match status" value="1"/>
</dbReference>
<dbReference type="Gene3D" id="2.30.30.40">
    <property type="entry name" value="SH3 Domains"/>
    <property type="match status" value="1"/>
</dbReference>
<evidence type="ECO:0000259" key="11">
    <source>
        <dbReference type="PROSITE" id="PS50002"/>
    </source>
</evidence>
<evidence type="ECO:0000256" key="10">
    <source>
        <dbReference type="SAM" id="SignalP"/>
    </source>
</evidence>
<dbReference type="InterPro" id="IPR001452">
    <property type="entry name" value="SH3_domain"/>
</dbReference>
<feature type="compositionally biased region" description="Low complexity" evidence="9">
    <location>
        <begin position="427"/>
        <end position="441"/>
    </location>
</feature>
<feature type="compositionally biased region" description="Basic and acidic residues" evidence="9">
    <location>
        <begin position="122"/>
        <end position="135"/>
    </location>
</feature>
<comment type="caution">
    <text evidence="12">The sequence shown here is derived from an EMBL/GenBank/DDBJ whole genome shotgun (WGS) entry which is preliminary data.</text>
</comment>
<evidence type="ECO:0000256" key="5">
    <source>
        <dbReference type="ARBA" id="ARBA00023054"/>
    </source>
</evidence>
<feature type="region of interest" description="Disordered" evidence="9">
    <location>
        <begin position="628"/>
        <end position="664"/>
    </location>
</feature>
<dbReference type="EMBL" id="JAXCGZ010000102">
    <property type="protein sequence ID" value="KAK7086700.1"/>
    <property type="molecule type" value="Genomic_DNA"/>
</dbReference>
<evidence type="ECO:0000256" key="1">
    <source>
        <dbReference type="ARBA" id="ARBA00004389"/>
    </source>
</evidence>
<feature type="compositionally biased region" description="Acidic residues" evidence="9">
    <location>
        <begin position="232"/>
        <end position="244"/>
    </location>
</feature>
<dbReference type="GO" id="GO:0009306">
    <property type="term" value="P:protein secretion"/>
    <property type="evidence" value="ECO:0007669"/>
    <property type="project" value="TreeGrafter"/>
</dbReference>
<evidence type="ECO:0000313" key="12">
    <source>
        <dbReference type="EMBL" id="KAK7086700.1"/>
    </source>
</evidence>
<feature type="compositionally biased region" description="Acidic residues" evidence="9">
    <location>
        <begin position="253"/>
        <end position="274"/>
    </location>
</feature>
<feature type="compositionally biased region" description="Low complexity" evidence="9">
    <location>
        <begin position="1386"/>
        <end position="1400"/>
    </location>
</feature>
<protein>
    <recommendedName>
        <fullName evidence="11">SH3 domain-containing protein</fullName>
    </recommendedName>
</protein>
<feature type="region of interest" description="Disordered" evidence="9">
    <location>
        <begin position="110"/>
        <end position="366"/>
    </location>
</feature>
<feature type="region of interest" description="Disordered" evidence="9">
    <location>
        <begin position="676"/>
        <end position="717"/>
    </location>
</feature>
<feature type="compositionally biased region" description="Basic and acidic residues" evidence="9">
    <location>
        <begin position="514"/>
        <end position="536"/>
    </location>
</feature>
<keyword evidence="13" id="KW-1185">Reference proteome</keyword>
<evidence type="ECO:0000256" key="6">
    <source>
        <dbReference type="ARBA" id="ARBA00023180"/>
    </source>
</evidence>
<dbReference type="GO" id="GO:0070971">
    <property type="term" value="C:endoplasmic reticulum exit site"/>
    <property type="evidence" value="ECO:0007669"/>
    <property type="project" value="TreeGrafter"/>
</dbReference>
<organism evidence="12 13">
    <name type="scientific">Halocaridina rubra</name>
    <name type="common">Hawaiian red shrimp</name>
    <dbReference type="NCBI Taxonomy" id="373956"/>
    <lineage>
        <taxon>Eukaryota</taxon>
        <taxon>Metazoa</taxon>
        <taxon>Ecdysozoa</taxon>
        <taxon>Arthropoda</taxon>
        <taxon>Crustacea</taxon>
        <taxon>Multicrustacea</taxon>
        <taxon>Malacostraca</taxon>
        <taxon>Eumalacostraca</taxon>
        <taxon>Eucarida</taxon>
        <taxon>Decapoda</taxon>
        <taxon>Pleocyemata</taxon>
        <taxon>Caridea</taxon>
        <taxon>Atyoidea</taxon>
        <taxon>Atyidae</taxon>
        <taxon>Halocaridina</taxon>
    </lineage>
</organism>
<dbReference type="InterPro" id="IPR036028">
    <property type="entry name" value="SH3-like_dom_sf"/>
</dbReference>
<feature type="compositionally biased region" description="Basic and acidic residues" evidence="9">
    <location>
        <begin position="1401"/>
        <end position="1422"/>
    </location>
</feature>
<dbReference type="GO" id="GO:0035459">
    <property type="term" value="P:vesicle cargo loading"/>
    <property type="evidence" value="ECO:0007669"/>
    <property type="project" value="TreeGrafter"/>
</dbReference>
<keyword evidence="5 8" id="KW-0175">Coiled coil</keyword>
<comment type="subcellular location">
    <subcellularLocation>
        <location evidence="1">Endoplasmic reticulum membrane</location>
        <topology evidence="1">Single-pass membrane protein</topology>
    </subcellularLocation>
</comment>
<dbReference type="SUPFAM" id="SSF50044">
    <property type="entry name" value="SH3-domain"/>
    <property type="match status" value="1"/>
</dbReference>
<name>A0AAN9AGW2_HALRR</name>
<feature type="compositionally biased region" description="Acidic residues" evidence="9">
    <location>
        <begin position="161"/>
        <end position="171"/>
    </location>
</feature>
<dbReference type="InterPro" id="IPR051500">
    <property type="entry name" value="cTAGE_MIA/OTOR"/>
</dbReference>
<feature type="domain" description="SH3" evidence="11">
    <location>
        <begin position="40"/>
        <end position="102"/>
    </location>
</feature>
<keyword evidence="6" id="KW-0325">Glycoprotein</keyword>
<dbReference type="GO" id="GO:0006888">
    <property type="term" value="P:endoplasmic reticulum to Golgi vesicle-mediated transport"/>
    <property type="evidence" value="ECO:0007669"/>
    <property type="project" value="TreeGrafter"/>
</dbReference>
<feature type="compositionally biased region" description="Polar residues" evidence="9">
    <location>
        <begin position="537"/>
        <end position="563"/>
    </location>
</feature>